<dbReference type="Pfam" id="PF00899">
    <property type="entry name" value="ThiF"/>
    <property type="match status" value="1"/>
</dbReference>
<dbReference type="AlphaFoldDB" id="A0AAX3W3Y0"/>
<dbReference type="Gene3D" id="3.40.50.720">
    <property type="entry name" value="NAD(P)-binding Rossmann-like Domain"/>
    <property type="match status" value="1"/>
</dbReference>
<dbReference type="EMBL" id="CP118848">
    <property type="protein sequence ID" value="WHI59640.1"/>
    <property type="molecule type" value="Genomic_DNA"/>
</dbReference>
<dbReference type="InterPro" id="IPR045886">
    <property type="entry name" value="ThiF/MoeB/HesA"/>
</dbReference>
<dbReference type="PANTHER" id="PTHR10953:SF102">
    <property type="entry name" value="ADENYLYLTRANSFERASE AND SULFURTRANSFERASE MOCS3"/>
    <property type="match status" value="1"/>
</dbReference>
<dbReference type="GO" id="GO:0005737">
    <property type="term" value="C:cytoplasm"/>
    <property type="evidence" value="ECO:0007669"/>
    <property type="project" value="TreeGrafter"/>
</dbReference>
<gene>
    <name evidence="3" type="ORF">PYH69_13130</name>
</gene>
<sequence>MDRYDRQTKFQPFGENGQHQLQTAKIMVMGAGALGSHVAEQLARAGAHHLTVVDMDIVEISNLHRQALYDESDAYDMRPKVVAIRDKINKINQHVTLNAVNKELTPSNIEEVIKQYQPDIIVDGMDHFDIRFLINEVCHKLQIPWVYGAAVGSKGTVYAIDFEGPCLKCILDNVPETGESCAINGVLPPVVNQVASFEVSEVLRYIAGKGFSKKLITLDCFEMNTRSTQIDMLKNQQCPVCVHGHYNILEKQHMSSIEALCGDTFLFRFKEKTFNLAHYFPGDVLKENDYVKLISFKDYKMTFFADGRMNVHGVSDLEEAETLYHNLRKSIQ</sequence>
<evidence type="ECO:0000256" key="1">
    <source>
        <dbReference type="ARBA" id="ARBA00009919"/>
    </source>
</evidence>
<dbReference type="GO" id="GO:0004792">
    <property type="term" value="F:thiosulfate-cyanide sulfurtransferase activity"/>
    <property type="evidence" value="ECO:0007669"/>
    <property type="project" value="TreeGrafter"/>
</dbReference>
<reference evidence="3" key="1">
    <citation type="journal article" date="2023" name="Antibiotics">
        <title>Prevalence and Molecular Characterization of Methicillin-Resistant Staphylococci (MRS) and Mammaliicocci (MRM) in Dromedary Camels from Algeria: First Detection of SCCmec-mecC Hybrid in Methicillin-Resistant Mammaliicoccus lentus.</title>
        <authorList>
            <person name="Belhout C."/>
            <person name="Boyen F."/>
            <person name="Vereecke N."/>
            <person name="Theuns S."/>
            <person name="Taibi N."/>
            <person name="Stegger M."/>
            <person name="de la Fe-Rodriguez P.Y."/>
            <person name="Bouayad L."/>
            <person name="Elgroud R."/>
            <person name="Butaye P."/>
        </authorList>
    </citation>
    <scope>NUCLEOTIDE SEQUENCE</scope>
    <source>
        <strain evidence="3">7048</strain>
    </source>
</reference>
<keyword evidence="3" id="KW-0548">Nucleotidyltransferase</keyword>
<dbReference type="RefSeq" id="WP_282861988.1">
    <property type="nucleotide sequence ID" value="NZ_CP118848.1"/>
</dbReference>
<name>A0AAX3W3Y0_MAMLE</name>
<keyword evidence="3" id="KW-0808">Transferase</keyword>
<protein>
    <submittedName>
        <fullName evidence="3">ThiF family adenylyltransferase</fullName>
    </submittedName>
</protein>
<dbReference type="PANTHER" id="PTHR10953">
    <property type="entry name" value="UBIQUITIN-ACTIVATING ENZYME E1"/>
    <property type="match status" value="1"/>
</dbReference>
<comment type="similarity">
    <text evidence="1">Belongs to the HesA/MoeB/ThiF family.</text>
</comment>
<accession>A0AAX3W3Y0</accession>
<evidence type="ECO:0000313" key="4">
    <source>
        <dbReference type="Proteomes" id="UP001223261"/>
    </source>
</evidence>
<evidence type="ECO:0000259" key="2">
    <source>
        <dbReference type="Pfam" id="PF00899"/>
    </source>
</evidence>
<evidence type="ECO:0000313" key="3">
    <source>
        <dbReference type="EMBL" id="WHI59640.1"/>
    </source>
</evidence>
<dbReference type="InterPro" id="IPR000594">
    <property type="entry name" value="ThiF_NAD_FAD-bd"/>
</dbReference>
<feature type="domain" description="THIF-type NAD/FAD binding fold" evidence="2">
    <location>
        <begin position="4"/>
        <end position="240"/>
    </location>
</feature>
<dbReference type="GO" id="GO:0016779">
    <property type="term" value="F:nucleotidyltransferase activity"/>
    <property type="evidence" value="ECO:0007669"/>
    <property type="project" value="UniProtKB-KW"/>
</dbReference>
<dbReference type="Proteomes" id="UP001223261">
    <property type="component" value="Chromosome"/>
</dbReference>
<dbReference type="CDD" id="cd00757">
    <property type="entry name" value="ThiF_MoeB_HesA_family"/>
    <property type="match status" value="1"/>
</dbReference>
<dbReference type="InterPro" id="IPR035985">
    <property type="entry name" value="Ubiquitin-activating_enz"/>
</dbReference>
<proteinExistence type="inferred from homology"/>
<organism evidence="3 4">
    <name type="scientific">Mammaliicoccus lentus</name>
    <name type="common">Staphylococcus lentus</name>
    <dbReference type="NCBI Taxonomy" id="42858"/>
    <lineage>
        <taxon>Bacteria</taxon>
        <taxon>Bacillati</taxon>
        <taxon>Bacillota</taxon>
        <taxon>Bacilli</taxon>
        <taxon>Bacillales</taxon>
        <taxon>Staphylococcaceae</taxon>
        <taxon>Mammaliicoccus</taxon>
    </lineage>
</organism>
<dbReference type="FunFam" id="3.40.50.720:FF:000080">
    <property type="entry name" value="Thiazole biosynthesis adenylyltransferase ThiF"/>
    <property type="match status" value="1"/>
</dbReference>
<dbReference type="SUPFAM" id="SSF69572">
    <property type="entry name" value="Activating enzymes of the ubiquitin-like proteins"/>
    <property type="match status" value="1"/>
</dbReference>
<dbReference type="GO" id="GO:0008641">
    <property type="term" value="F:ubiquitin-like modifier activating enzyme activity"/>
    <property type="evidence" value="ECO:0007669"/>
    <property type="project" value="InterPro"/>
</dbReference>